<dbReference type="WBParaSite" id="jg40">
    <property type="protein sequence ID" value="jg40"/>
    <property type="gene ID" value="jg40"/>
</dbReference>
<evidence type="ECO:0000313" key="1">
    <source>
        <dbReference type="Proteomes" id="UP000887574"/>
    </source>
</evidence>
<sequence>MKQDDDSEVLALDRQALNYSSTGFGGGDEYSMTGFEVAAMRQALAMQVSAVEFLKSMALELVLVRVEIWLTTTFHRVALAVAMTWWFGNPGFGGVTPRAVAMTTLVWHSPSSGFGPGAGFGQNRSAGSGNISSTGFGDAADSTLRSGSSWEVDLVARSLVVLLTAMEKLRFVQGSYSLPGMWLQNTLQKAQSYADYLRWTMKIFKKSPPQYNLIFNQLSCSVVWFAK</sequence>
<dbReference type="Proteomes" id="UP000887574">
    <property type="component" value="Unplaced"/>
</dbReference>
<dbReference type="AlphaFoldDB" id="A0A915E8K9"/>
<protein>
    <submittedName>
        <fullName evidence="2">Uncharacterized protein</fullName>
    </submittedName>
</protein>
<organism evidence="1 2">
    <name type="scientific">Ditylenchus dipsaci</name>
    <dbReference type="NCBI Taxonomy" id="166011"/>
    <lineage>
        <taxon>Eukaryota</taxon>
        <taxon>Metazoa</taxon>
        <taxon>Ecdysozoa</taxon>
        <taxon>Nematoda</taxon>
        <taxon>Chromadorea</taxon>
        <taxon>Rhabditida</taxon>
        <taxon>Tylenchina</taxon>
        <taxon>Tylenchomorpha</taxon>
        <taxon>Sphaerularioidea</taxon>
        <taxon>Anguinidae</taxon>
        <taxon>Anguininae</taxon>
        <taxon>Ditylenchus</taxon>
    </lineage>
</organism>
<reference evidence="2" key="1">
    <citation type="submission" date="2022-11" db="UniProtKB">
        <authorList>
            <consortium name="WormBaseParasite"/>
        </authorList>
    </citation>
    <scope>IDENTIFICATION</scope>
</reference>
<name>A0A915E8K9_9BILA</name>
<proteinExistence type="predicted"/>
<accession>A0A915E8K9</accession>
<evidence type="ECO:0000313" key="2">
    <source>
        <dbReference type="WBParaSite" id="jg40"/>
    </source>
</evidence>
<keyword evidence="1" id="KW-1185">Reference proteome</keyword>